<dbReference type="Pfam" id="PF03746">
    <property type="entry name" value="LamB_YcsF"/>
    <property type="match status" value="1"/>
</dbReference>
<dbReference type="OrthoDB" id="9773478at2"/>
<protein>
    <recommendedName>
        <fullName evidence="1">5-oxoprolinase subunit A</fullName>
        <shortName evidence="1">5-OPase subunit A</shortName>
        <ecNumber evidence="1">3.5.2.9</ecNumber>
    </recommendedName>
    <alternativeName>
        <fullName evidence="1">5-oxoprolinase (ATP-hydrolyzing) subunit A</fullName>
    </alternativeName>
</protein>
<dbReference type="GO" id="GO:0017168">
    <property type="term" value="F:5-oxoprolinase (ATP-hydrolyzing) activity"/>
    <property type="evidence" value="ECO:0007669"/>
    <property type="project" value="UniProtKB-UniRule"/>
</dbReference>
<comment type="catalytic activity">
    <reaction evidence="1">
        <text>5-oxo-L-proline + ATP + 2 H2O = L-glutamate + ADP + phosphate + H(+)</text>
        <dbReference type="Rhea" id="RHEA:10348"/>
        <dbReference type="ChEBI" id="CHEBI:15377"/>
        <dbReference type="ChEBI" id="CHEBI:15378"/>
        <dbReference type="ChEBI" id="CHEBI:29985"/>
        <dbReference type="ChEBI" id="CHEBI:30616"/>
        <dbReference type="ChEBI" id="CHEBI:43474"/>
        <dbReference type="ChEBI" id="CHEBI:58402"/>
        <dbReference type="ChEBI" id="CHEBI:456216"/>
        <dbReference type="EC" id="3.5.2.9"/>
    </reaction>
</comment>
<comment type="function">
    <text evidence="1">Catalyzes the cleavage of 5-oxoproline to form L-glutamate coupled to the hydrolysis of ATP to ADP and inorganic phosphate.</text>
</comment>
<dbReference type="AlphaFoldDB" id="A0A163SA35"/>
<dbReference type="InterPro" id="IPR005501">
    <property type="entry name" value="LamB/YcsF/PxpA-like"/>
</dbReference>
<dbReference type="RefSeq" id="WP_068707595.1">
    <property type="nucleotide sequence ID" value="NZ_LRIE01000058.1"/>
</dbReference>
<accession>A0A163SA35</accession>
<dbReference type="PANTHER" id="PTHR30292">
    <property type="entry name" value="UNCHARACTERIZED PROTEIN YBGL-RELATED"/>
    <property type="match status" value="1"/>
</dbReference>
<dbReference type="CDD" id="cd10787">
    <property type="entry name" value="LamB_YcsF_like"/>
    <property type="match status" value="1"/>
</dbReference>
<dbReference type="EC" id="3.5.2.9" evidence="1"/>
<dbReference type="InterPro" id="IPR011330">
    <property type="entry name" value="Glyco_hydro/deAcase_b/a-brl"/>
</dbReference>
<dbReference type="GO" id="GO:0005524">
    <property type="term" value="F:ATP binding"/>
    <property type="evidence" value="ECO:0007669"/>
    <property type="project" value="UniProtKB-UniRule"/>
</dbReference>
<comment type="subunit">
    <text evidence="1">Forms a complex composed of PxpA, PxpB and PxpC.</text>
</comment>
<keyword evidence="1" id="KW-0547">Nucleotide-binding</keyword>
<dbReference type="STRING" id="43678.OJAG_11240"/>
<dbReference type="Gene3D" id="3.20.20.370">
    <property type="entry name" value="Glycoside hydrolase/deacetylase"/>
    <property type="match status" value="1"/>
</dbReference>
<keyword evidence="1" id="KW-0378">Hydrolase</keyword>
<reference evidence="2 3" key="1">
    <citation type="submission" date="2016-01" db="EMBL/GenBank/DDBJ databases">
        <title>Genome sequence of Oerskovia enterophila VJag, an agar and cellulose degrading bacterium.</title>
        <authorList>
            <person name="Poehlein A."/>
            <person name="Jag V."/>
            <person name="Bengelsdorf F."/>
            <person name="Duerre P."/>
            <person name="Daniel R."/>
        </authorList>
    </citation>
    <scope>NUCLEOTIDE SEQUENCE [LARGE SCALE GENOMIC DNA]</scope>
    <source>
        <strain evidence="2 3">VJag</strain>
    </source>
</reference>
<proteinExistence type="inferred from homology"/>
<organism evidence="2 3">
    <name type="scientific">Oerskovia enterophila</name>
    <dbReference type="NCBI Taxonomy" id="43678"/>
    <lineage>
        <taxon>Bacteria</taxon>
        <taxon>Bacillati</taxon>
        <taxon>Actinomycetota</taxon>
        <taxon>Actinomycetes</taxon>
        <taxon>Micrococcales</taxon>
        <taxon>Cellulomonadaceae</taxon>
        <taxon>Oerskovia</taxon>
    </lineage>
</organism>
<dbReference type="NCBIfam" id="NF003814">
    <property type="entry name" value="PRK05406.1-3"/>
    <property type="match status" value="1"/>
</dbReference>
<dbReference type="PATRIC" id="fig|43678.3.peg.1174"/>
<dbReference type="HAMAP" id="MF_00691">
    <property type="entry name" value="PxpA"/>
    <property type="match status" value="1"/>
</dbReference>
<evidence type="ECO:0000313" key="2">
    <source>
        <dbReference type="EMBL" id="KZM36165.1"/>
    </source>
</evidence>
<comment type="similarity">
    <text evidence="1">Belongs to the LamB/PxpA family.</text>
</comment>
<dbReference type="EMBL" id="LRIE01000058">
    <property type="protein sequence ID" value="KZM36165.1"/>
    <property type="molecule type" value="Genomic_DNA"/>
</dbReference>
<keyword evidence="1" id="KW-0067">ATP-binding</keyword>
<evidence type="ECO:0000256" key="1">
    <source>
        <dbReference type="HAMAP-Rule" id="MF_00691"/>
    </source>
</evidence>
<dbReference type="Proteomes" id="UP000076447">
    <property type="component" value="Unassembled WGS sequence"/>
</dbReference>
<comment type="caution">
    <text evidence="2">The sequence shown here is derived from an EMBL/GenBank/DDBJ whole genome shotgun (WGS) entry which is preliminary data.</text>
</comment>
<dbReference type="NCBIfam" id="NF003816">
    <property type="entry name" value="PRK05406.1-5"/>
    <property type="match status" value="1"/>
</dbReference>
<dbReference type="GO" id="GO:0005975">
    <property type="term" value="P:carbohydrate metabolic process"/>
    <property type="evidence" value="ECO:0007669"/>
    <property type="project" value="InterPro"/>
</dbReference>
<dbReference type="PANTHER" id="PTHR30292:SF0">
    <property type="entry name" value="5-OXOPROLINASE SUBUNIT A"/>
    <property type="match status" value="1"/>
</dbReference>
<name>A0A163SA35_9CELL</name>
<sequence>MAHLTAPDARRIDLNADLGEGFGPWALADDDALLDLVTSANVACGFHAGDPTIMRAVTRAAVERGVSIGAHVAYRDLAGFGRRFLAVAPADLTADVVYQLGALDAFARLAGDRVRYVKPHGALYNAIVRHEEQARAVVEAVAGYDPTLPVVGMSGSAVLRLAREAGLPVVHEVFADRGYAPDGSLVPRGTPGAVLHDPVEVAERALRLVTEGVVVAADGSEIAVEADSVCIHSDTPGAVALLTEVRRTLEASGVVVQRFGG</sequence>
<evidence type="ECO:0000313" key="3">
    <source>
        <dbReference type="Proteomes" id="UP000076447"/>
    </source>
</evidence>
<gene>
    <name evidence="1" type="primary">pxpA</name>
    <name evidence="2" type="ORF">OJAG_11240</name>
</gene>
<dbReference type="SUPFAM" id="SSF88713">
    <property type="entry name" value="Glycoside hydrolase/deacetylase"/>
    <property type="match status" value="1"/>
</dbReference>